<dbReference type="AlphaFoldDB" id="A0A0F9PDB6"/>
<gene>
    <name evidence="1" type="ORF">LCGC14_0857250</name>
</gene>
<sequence>MKCLFRLGKAFMGAERCGELAMVEGTSASIVRDDEEAGHD</sequence>
<name>A0A0F9PDB6_9ZZZZ</name>
<accession>A0A0F9PDB6</accession>
<evidence type="ECO:0000313" key="1">
    <source>
        <dbReference type="EMBL" id="KKN28159.1"/>
    </source>
</evidence>
<organism evidence="1">
    <name type="scientific">marine sediment metagenome</name>
    <dbReference type="NCBI Taxonomy" id="412755"/>
    <lineage>
        <taxon>unclassified sequences</taxon>
        <taxon>metagenomes</taxon>
        <taxon>ecological metagenomes</taxon>
    </lineage>
</organism>
<reference evidence="1" key="1">
    <citation type="journal article" date="2015" name="Nature">
        <title>Complex archaea that bridge the gap between prokaryotes and eukaryotes.</title>
        <authorList>
            <person name="Spang A."/>
            <person name="Saw J.H."/>
            <person name="Jorgensen S.L."/>
            <person name="Zaremba-Niedzwiedzka K."/>
            <person name="Martijn J."/>
            <person name="Lind A.E."/>
            <person name="van Eijk R."/>
            <person name="Schleper C."/>
            <person name="Guy L."/>
            <person name="Ettema T.J."/>
        </authorList>
    </citation>
    <scope>NUCLEOTIDE SEQUENCE</scope>
</reference>
<comment type="caution">
    <text evidence="1">The sequence shown here is derived from an EMBL/GenBank/DDBJ whole genome shotgun (WGS) entry which is preliminary data.</text>
</comment>
<protein>
    <submittedName>
        <fullName evidence="1">Uncharacterized protein</fullName>
    </submittedName>
</protein>
<dbReference type="EMBL" id="LAZR01002584">
    <property type="protein sequence ID" value="KKN28159.1"/>
    <property type="molecule type" value="Genomic_DNA"/>
</dbReference>
<proteinExistence type="predicted"/>